<gene>
    <name evidence="1" type="ORF">Q664_18180</name>
</gene>
<dbReference type="AlphaFoldDB" id="A0A084SU71"/>
<sequence length="383" mass="43993">MGAPRDEYQLRLEGRAELLEPARERYYRLVLVLAESRWQERLRRELPLLREISAHQDSLDAMLGPALRRAQAESWPTSNPTVRCLYEVHSLHEQIARDVARKLGRNPQESLGSLMAALGEWLVTIPREIPPHLRASTALELLPDSLPALREAAAFGGFLEPLFAHPMLLTGRIPFTQTQREALNLWWPRGEAALASVWRRLSGVDAKGLMVAELRKRATLAPSRPPRNGPERLLHAEYWHQEASARMRQLVQARLAPLAPEPHEFAPVLWWLFEREYVPRVRLLPSEAIEDARAGLIEVAYELWDAQRPDIPDEERWTPARWARMEEQSWRADEGRTGADGERVRDVLRTLIQRYGIGSQSLRGWKDSSRLVPLVQQARALIR</sequence>
<dbReference type="EMBL" id="JPMI01000112">
    <property type="protein sequence ID" value="KFA92006.1"/>
    <property type="molecule type" value="Genomic_DNA"/>
</dbReference>
<name>A0A084SU71_9BACT</name>
<proteinExistence type="predicted"/>
<evidence type="ECO:0000313" key="1">
    <source>
        <dbReference type="EMBL" id="KFA92006.1"/>
    </source>
</evidence>
<dbReference type="Proteomes" id="UP000028547">
    <property type="component" value="Unassembled WGS sequence"/>
</dbReference>
<reference evidence="1 2" key="1">
    <citation type="submission" date="2014-07" db="EMBL/GenBank/DDBJ databases">
        <title>Draft Genome Sequence of Gephyronic Acid Producer, Cystobacter violaceus Strain Cb vi76.</title>
        <authorList>
            <person name="Stevens D.C."/>
            <person name="Young J."/>
            <person name="Carmichael R."/>
            <person name="Tan J."/>
            <person name="Taylor R.E."/>
        </authorList>
    </citation>
    <scope>NUCLEOTIDE SEQUENCE [LARGE SCALE GENOMIC DNA]</scope>
    <source>
        <strain evidence="1 2">Cb vi76</strain>
    </source>
</reference>
<evidence type="ECO:0000313" key="2">
    <source>
        <dbReference type="Proteomes" id="UP000028547"/>
    </source>
</evidence>
<protein>
    <submittedName>
        <fullName evidence="1">Uncharacterized protein</fullName>
    </submittedName>
</protein>
<organism evidence="1 2">
    <name type="scientific">Archangium violaceum Cb vi76</name>
    <dbReference type="NCBI Taxonomy" id="1406225"/>
    <lineage>
        <taxon>Bacteria</taxon>
        <taxon>Pseudomonadati</taxon>
        <taxon>Myxococcota</taxon>
        <taxon>Myxococcia</taxon>
        <taxon>Myxococcales</taxon>
        <taxon>Cystobacterineae</taxon>
        <taxon>Archangiaceae</taxon>
        <taxon>Archangium</taxon>
    </lineage>
</organism>
<accession>A0A084SU71</accession>
<comment type="caution">
    <text evidence="1">The sequence shown here is derived from an EMBL/GenBank/DDBJ whole genome shotgun (WGS) entry which is preliminary data.</text>
</comment>
<dbReference type="RefSeq" id="WP_043396517.1">
    <property type="nucleotide sequence ID" value="NZ_JPMI01000112.1"/>
</dbReference>